<gene>
    <name evidence="8" type="ORF">CUMW_107770</name>
</gene>
<evidence type="ECO:0000256" key="5">
    <source>
        <dbReference type="ARBA" id="ARBA00071958"/>
    </source>
</evidence>
<keyword evidence="2" id="KW-0560">Oxidoreductase</keyword>
<proteinExistence type="inferred from homology"/>
<dbReference type="PANTHER" id="PTHR42898:SF101">
    <property type="entry name" value="ENOYL-(ACYL CARRIER) REDUCTASE"/>
    <property type="match status" value="1"/>
</dbReference>
<comment type="catalytic activity">
    <reaction evidence="4">
        <text>21-O-acetyl-isomeliandiol + A = (21S)-21-acetoxyl-apo-melianone + AH2</text>
        <dbReference type="Rhea" id="RHEA:80307"/>
        <dbReference type="ChEBI" id="CHEBI:13193"/>
        <dbReference type="ChEBI" id="CHEBI:17499"/>
        <dbReference type="ChEBI" id="CHEBI:231455"/>
        <dbReference type="ChEBI" id="CHEBI:231456"/>
    </reaction>
    <physiologicalReaction direction="left-to-right" evidence="4">
        <dbReference type="Rhea" id="RHEA:80308"/>
    </physiologicalReaction>
</comment>
<dbReference type="InterPro" id="IPR020904">
    <property type="entry name" value="Sc_DH/Rdtase_CS"/>
</dbReference>
<dbReference type="InterPro" id="IPR002347">
    <property type="entry name" value="SDR_fam"/>
</dbReference>
<evidence type="ECO:0000256" key="1">
    <source>
        <dbReference type="ARBA" id="ARBA00022857"/>
    </source>
</evidence>
<dbReference type="Proteomes" id="UP000236630">
    <property type="component" value="Unassembled WGS sequence"/>
</dbReference>
<dbReference type="FunFam" id="3.40.50.720:FF:000084">
    <property type="entry name" value="Short-chain dehydrogenase reductase"/>
    <property type="match status" value="2"/>
</dbReference>
<comment type="similarity">
    <text evidence="3">Belongs to the short-chain dehydrogenases/reductases (SDR) family. SDR65C subfamily.</text>
</comment>
<dbReference type="InterPro" id="IPR045000">
    <property type="entry name" value="TR"/>
</dbReference>
<evidence type="ECO:0000256" key="6">
    <source>
        <dbReference type="ARBA" id="ARBA00079187"/>
    </source>
</evidence>
<comment type="caution">
    <text evidence="8">The sequence shown here is derived from an EMBL/GenBank/DDBJ whole genome shotgun (WGS) entry which is preliminary data.</text>
</comment>
<protein>
    <recommendedName>
        <fullName evidence="5">(21S)-21-acetoxyl-apo-melianone synthase SDR</fullName>
    </recommendedName>
    <alternativeName>
        <fullName evidence="6">Short chain dehydrogenase-reductase</fullName>
    </alternativeName>
</protein>
<reference evidence="8 9" key="1">
    <citation type="journal article" date="2017" name="Front. Genet.">
        <title>Draft sequencing of the heterozygous diploid genome of Satsuma (Citrus unshiu Marc.) using a hybrid assembly approach.</title>
        <authorList>
            <person name="Shimizu T."/>
            <person name="Tanizawa Y."/>
            <person name="Mochizuki T."/>
            <person name="Nagasaki H."/>
            <person name="Yoshioka T."/>
            <person name="Toyoda A."/>
            <person name="Fujiyama A."/>
            <person name="Kaminuma E."/>
            <person name="Nakamura Y."/>
        </authorList>
    </citation>
    <scope>NUCLEOTIDE SEQUENCE [LARGE SCALE GENOMIC DNA]</scope>
    <source>
        <strain evidence="9">cv. Miyagawa wase</strain>
    </source>
</reference>
<name>A0A2H5P6E8_CITUN</name>
<keyword evidence="1" id="KW-0521">NADP</keyword>
<evidence type="ECO:0000256" key="3">
    <source>
        <dbReference type="ARBA" id="ARBA00025714"/>
    </source>
</evidence>
<feature type="domain" description="Ketoreductase" evidence="7">
    <location>
        <begin position="19"/>
        <end position="202"/>
    </location>
</feature>
<dbReference type="Gene3D" id="3.40.50.720">
    <property type="entry name" value="NAD(P)-binding Rossmann-like Domain"/>
    <property type="match status" value="3"/>
</dbReference>
<evidence type="ECO:0000313" key="8">
    <source>
        <dbReference type="EMBL" id="GAY47891.1"/>
    </source>
</evidence>
<dbReference type="PRINTS" id="PR00081">
    <property type="entry name" value="GDHRDH"/>
</dbReference>
<dbReference type="InterPro" id="IPR036291">
    <property type="entry name" value="NAD(P)-bd_dom_sf"/>
</dbReference>
<evidence type="ECO:0000256" key="4">
    <source>
        <dbReference type="ARBA" id="ARBA00052082"/>
    </source>
</evidence>
<dbReference type="STRING" id="55188.A0A2H5P6E8"/>
<evidence type="ECO:0000256" key="2">
    <source>
        <dbReference type="ARBA" id="ARBA00023002"/>
    </source>
</evidence>
<dbReference type="AlphaFoldDB" id="A0A2H5P6E8"/>
<dbReference type="Pfam" id="PF13561">
    <property type="entry name" value="adh_short_C2"/>
    <property type="match status" value="3"/>
</dbReference>
<evidence type="ECO:0000259" key="7">
    <source>
        <dbReference type="SMART" id="SM00822"/>
    </source>
</evidence>
<dbReference type="InterPro" id="IPR057326">
    <property type="entry name" value="KR_dom"/>
</dbReference>
<dbReference type="EMBL" id="BDQV01000041">
    <property type="protein sequence ID" value="GAY47891.1"/>
    <property type="molecule type" value="Genomic_DNA"/>
</dbReference>
<dbReference type="PRINTS" id="PR00080">
    <property type="entry name" value="SDRFAMILY"/>
</dbReference>
<dbReference type="SUPFAM" id="SSF51735">
    <property type="entry name" value="NAD(P)-binding Rossmann-fold domains"/>
    <property type="match status" value="3"/>
</dbReference>
<accession>A0A2H5P6E8</accession>
<dbReference type="PANTHER" id="PTHR42898">
    <property type="entry name" value="TROPINONE REDUCTASE"/>
    <property type="match status" value="1"/>
</dbReference>
<keyword evidence="9" id="KW-1185">Reference proteome</keyword>
<organism evidence="8 9">
    <name type="scientific">Citrus unshiu</name>
    <name type="common">Satsuma mandarin</name>
    <name type="synonym">Citrus nobilis var. unshiu</name>
    <dbReference type="NCBI Taxonomy" id="55188"/>
    <lineage>
        <taxon>Eukaryota</taxon>
        <taxon>Viridiplantae</taxon>
        <taxon>Streptophyta</taxon>
        <taxon>Embryophyta</taxon>
        <taxon>Tracheophyta</taxon>
        <taxon>Spermatophyta</taxon>
        <taxon>Magnoliopsida</taxon>
        <taxon>eudicotyledons</taxon>
        <taxon>Gunneridae</taxon>
        <taxon>Pentapetalae</taxon>
        <taxon>rosids</taxon>
        <taxon>malvids</taxon>
        <taxon>Sapindales</taxon>
        <taxon>Rutaceae</taxon>
        <taxon>Aurantioideae</taxon>
        <taxon>Citrus</taxon>
    </lineage>
</organism>
<dbReference type="GO" id="GO:0016491">
    <property type="term" value="F:oxidoreductase activity"/>
    <property type="evidence" value="ECO:0007669"/>
    <property type="project" value="UniProtKB-KW"/>
</dbReference>
<sequence length="694" mass="74558">MAEAAEPVFGDKKWSLRGMTALVTGGTRGIGYAIVEELARFGALVHTCGRDQNMINKRIQVWESKGFKVTGSVCDLSFGDQREKLIETVSSVFDGKLNILVNNAALVVMKGATEYTLEEYSSVMSTNVESSYHLCQLAHPLLKASGNASIVFMSSVAGAISIPRLSAYAASKGAINQLTKNLACEWATDSIRVNAVSPWAVNTQISPPDLNDLLVQEYVKLIAKTPIARSAEPNEISPLVAFLCLPAASYITGQVISIDGGHAIVEELAGFGAIIHTYSRNQTELNECLQEWQLKGFKVTGSVNNAAVAVPKEALNTTAEDMSTLRSTNFESVFHLSKLAHPLLKASGNGIIVFISLVAGVTAAPLTPLYGPYNGAMNQLTKNLECERAKDNIRANSIAPGVIRTSLSDAIRQNLKTSMGEQELIRRNKRWSLNGMTALVTGGTRGIGHATVEELARFGAIVHTCSRNQIELDARLHEWKNKGFKVTGSVCDLSSREQREKLIETVTSIFQGKLNILINNAAIAFVKPTVDITAEDMSTVSSTNFESVFHLSQLAHPLFKASGNGSIVFISSVGGVRGIPSVSLYGAYKGAMNQLTKNLACEWAKDNIRTNTVAPWVIKTSMIKPFEEGPEGSEFLDGIARQTPIGRAGEPDEVSSLVAFLCLPAASYITGQIICVDGGVTVTVNVNGLRSTGN</sequence>
<dbReference type="SMART" id="SM00822">
    <property type="entry name" value="PKS_KR"/>
    <property type="match status" value="1"/>
</dbReference>
<dbReference type="PROSITE" id="PS00061">
    <property type="entry name" value="ADH_SHORT"/>
    <property type="match status" value="1"/>
</dbReference>
<evidence type="ECO:0000313" key="9">
    <source>
        <dbReference type="Proteomes" id="UP000236630"/>
    </source>
</evidence>